<evidence type="ECO:0000256" key="1">
    <source>
        <dbReference type="SAM" id="MobiDB-lite"/>
    </source>
</evidence>
<accession>A0ABU6VG74</accession>
<dbReference type="Proteomes" id="UP001341840">
    <property type="component" value="Unassembled WGS sequence"/>
</dbReference>
<feature type="region of interest" description="Disordered" evidence="1">
    <location>
        <begin position="1"/>
        <end position="45"/>
    </location>
</feature>
<keyword evidence="3" id="KW-1185">Reference proteome</keyword>
<proteinExistence type="predicted"/>
<feature type="compositionally biased region" description="Acidic residues" evidence="1">
    <location>
        <begin position="26"/>
        <end position="36"/>
    </location>
</feature>
<sequence length="189" mass="21529">MTILESQGGENKKKSLALKASSSHEEESDDEEEDQDFGEKDKKLKKKQNAYISLENEDDSSTNFDDDEVANICLMANEEKVFQAPLKLDNSGTSQLRLRKSGRRQRDLVKKAIEDGRLKFAEKIKMKMDADPFQITSNFAEIDDVFAVSVNMATVEPLSEEEAFDLDMFEAERPIYPKAGEDLLDFFLR</sequence>
<dbReference type="EMBL" id="JASCZI010151392">
    <property type="protein sequence ID" value="MED6172549.1"/>
    <property type="molecule type" value="Genomic_DNA"/>
</dbReference>
<comment type="caution">
    <text evidence="2">The sequence shown here is derived from an EMBL/GenBank/DDBJ whole genome shotgun (WGS) entry which is preliminary data.</text>
</comment>
<gene>
    <name evidence="2" type="ORF">PIB30_051066</name>
</gene>
<protein>
    <submittedName>
        <fullName evidence="2">Uncharacterized protein</fullName>
    </submittedName>
</protein>
<evidence type="ECO:0000313" key="3">
    <source>
        <dbReference type="Proteomes" id="UP001341840"/>
    </source>
</evidence>
<name>A0ABU6VG74_9FABA</name>
<evidence type="ECO:0000313" key="2">
    <source>
        <dbReference type="EMBL" id="MED6172549.1"/>
    </source>
</evidence>
<reference evidence="2 3" key="1">
    <citation type="journal article" date="2023" name="Plants (Basel)">
        <title>Bridging the Gap: Combining Genomics and Transcriptomics Approaches to Understand Stylosanthes scabra, an Orphan Legume from the Brazilian Caatinga.</title>
        <authorList>
            <person name="Ferreira-Neto J.R.C."/>
            <person name="da Silva M.D."/>
            <person name="Binneck E."/>
            <person name="de Melo N.F."/>
            <person name="da Silva R.H."/>
            <person name="de Melo A.L.T.M."/>
            <person name="Pandolfi V."/>
            <person name="Bustamante F.O."/>
            <person name="Brasileiro-Vidal A.C."/>
            <person name="Benko-Iseppon A.M."/>
        </authorList>
    </citation>
    <scope>NUCLEOTIDE SEQUENCE [LARGE SCALE GENOMIC DNA]</scope>
    <source>
        <tissue evidence="2">Leaves</tissue>
    </source>
</reference>
<organism evidence="2 3">
    <name type="scientific">Stylosanthes scabra</name>
    <dbReference type="NCBI Taxonomy" id="79078"/>
    <lineage>
        <taxon>Eukaryota</taxon>
        <taxon>Viridiplantae</taxon>
        <taxon>Streptophyta</taxon>
        <taxon>Embryophyta</taxon>
        <taxon>Tracheophyta</taxon>
        <taxon>Spermatophyta</taxon>
        <taxon>Magnoliopsida</taxon>
        <taxon>eudicotyledons</taxon>
        <taxon>Gunneridae</taxon>
        <taxon>Pentapetalae</taxon>
        <taxon>rosids</taxon>
        <taxon>fabids</taxon>
        <taxon>Fabales</taxon>
        <taxon>Fabaceae</taxon>
        <taxon>Papilionoideae</taxon>
        <taxon>50 kb inversion clade</taxon>
        <taxon>dalbergioids sensu lato</taxon>
        <taxon>Dalbergieae</taxon>
        <taxon>Pterocarpus clade</taxon>
        <taxon>Stylosanthes</taxon>
    </lineage>
</organism>